<dbReference type="InterPro" id="IPR016024">
    <property type="entry name" value="ARM-type_fold"/>
</dbReference>
<dbReference type="EMBL" id="VTPC01008252">
    <property type="protein sequence ID" value="KAF2893097.1"/>
    <property type="molecule type" value="Genomic_DNA"/>
</dbReference>
<proteinExistence type="predicted"/>
<gene>
    <name evidence="1" type="ORF">ILUMI_13082</name>
</gene>
<dbReference type="OrthoDB" id="6617263at2759"/>
<evidence type="ECO:0000313" key="2">
    <source>
        <dbReference type="Proteomes" id="UP000801492"/>
    </source>
</evidence>
<accession>A0A8K0G8Z7</accession>
<dbReference type="SUPFAM" id="SSF48371">
    <property type="entry name" value="ARM repeat"/>
    <property type="match status" value="1"/>
</dbReference>
<dbReference type="Proteomes" id="UP000801492">
    <property type="component" value="Unassembled WGS sequence"/>
</dbReference>
<protein>
    <submittedName>
        <fullName evidence="1">Uncharacterized protein</fullName>
    </submittedName>
</protein>
<evidence type="ECO:0000313" key="1">
    <source>
        <dbReference type="EMBL" id="KAF2893097.1"/>
    </source>
</evidence>
<reference evidence="1" key="1">
    <citation type="submission" date="2019-08" db="EMBL/GenBank/DDBJ databases">
        <title>The genome of the North American firefly Photinus pyralis.</title>
        <authorList>
            <consortium name="Photinus pyralis genome working group"/>
            <person name="Fallon T.R."/>
            <person name="Sander Lower S.E."/>
            <person name="Weng J.-K."/>
        </authorList>
    </citation>
    <scope>NUCLEOTIDE SEQUENCE</scope>
    <source>
        <strain evidence="1">TRF0915ILg1</strain>
        <tissue evidence="1">Whole body</tissue>
    </source>
</reference>
<dbReference type="AlphaFoldDB" id="A0A8K0G8Z7"/>
<sequence>MTATIEEEFISSFHSISGMTIGERKKKLFLLLNATQRLLEASEERISFSSLHPTSPLEENFKVDTLLYFKRIPELMEVLKCGNPVLIEKILNAGVWFIEEGFKTVSGKELVNEIFPHLSYNTKLKLLHKFELYLKDVKKADEYFETIKESYGTYIVSKMLMACSEDLITKTIEANRLEITPGQLLIIIKRYPNLAESLFESLDQCHHKYDIGTKYKVVFSHLAHHNIKLFLKLKEKYNPSLNLGSRTTKKLVAEEKEEIIRNPRKYSAFLKINRVMQCMKENFDEFYLNYLPKSLKILSRMDWQEYLNLPKSFHSDEEKLNYFVKAFKEVYGSELWEHSDFVSPKLIEMMSPENREVWMDKYKKPENISENEWISFMRTDKSVPLLKERISYTSQIKERVELVGYLIRTCKINKDNNMLLEVLRYLTNKHRNDHVTVRERAMQELINSFDLAKLSDEHWEYINEFVTLSILNTDCVCVRNALFQKYVYYCLEKELPIEDLLLQWIKIDTDYNICIEKPEYEKKCLLMFNETFPLSYKEKDLKRCYIGYLSCICYWNTRYPKDAISPFINPQAINYMKLNLAETKSYAFAAEEAAVICIKYDFEKAEKEGIVEVFLKRKEYYYSVTLINWLIKNYPESFINHIEWIIDKMIQMNSLHYYHFSKLLFRYYSHLDIANHISDHCLTLMNHEEVKTRKAAACILSLTMPSSRFLDMIASNYSLNLSTNIESLEGQRAYKTWQALLLNLKNIIPPSLTLDEILKFCKGDYLNLIQRSLYSVALNVPENKLPNFFNILNERAVSVQKHSISLVSRVLNKNSVFEMLSKFMEKEIDVSICKSLFKGIFNFFLRNPDDYSWELTKLSVTKIDLKDKEVFNILTKYRKIPPNYFMNYVLFTFKFLEDFKVPNKTIEKGKCRILEAVNSKNISKLPQDFCELIIQKYFLQTEQLNQFQVKVHYFVSKFILYYKSSTEENHEKRMVLVFAKIKNYVDSSWYSLEHGMECRKICSNFVKQFCSDFLEKKCHNKEILITFMDLWNNILKPHQAFNDYLYINFTVLYVEFVKDRLSLQETGQNVAKLCDSPHNQELPVTHVFYKCFKLFKEKLISSDDGKDEEENLFDLIDGIANASSNRSSLMLIIYLLPKDKITTPMLKYKYDNIIDLLIKENDNLLQICLHNYLSNRE</sequence>
<organism evidence="1 2">
    <name type="scientific">Ignelater luminosus</name>
    <name type="common">Cucubano</name>
    <name type="synonym">Pyrophorus luminosus</name>
    <dbReference type="NCBI Taxonomy" id="2038154"/>
    <lineage>
        <taxon>Eukaryota</taxon>
        <taxon>Metazoa</taxon>
        <taxon>Ecdysozoa</taxon>
        <taxon>Arthropoda</taxon>
        <taxon>Hexapoda</taxon>
        <taxon>Insecta</taxon>
        <taxon>Pterygota</taxon>
        <taxon>Neoptera</taxon>
        <taxon>Endopterygota</taxon>
        <taxon>Coleoptera</taxon>
        <taxon>Polyphaga</taxon>
        <taxon>Elateriformia</taxon>
        <taxon>Elateroidea</taxon>
        <taxon>Elateridae</taxon>
        <taxon>Agrypninae</taxon>
        <taxon>Pyrophorini</taxon>
        <taxon>Ignelater</taxon>
    </lineage>
</organism>
<keyword evidence="2" id="KW-1185">Reference proteome</keyword>
<name>A0A8K0G8Z7_IGNLU</name>
<comment type="caution">
    <text evidence="1">The sequence shown here is derived from an EMBL/GenBank/DDBJ whole genome shotgun (WGS) entry which is preliminary data.</text>
</comment>